<dbReference type="SUPFAM" id="SSF51905">
    <property type="entry name" value="FAD/NAD(P)-binding domain"/>
    <property type="match status" value="2"/>
</dbReference>
<accession>A0ABP0XUA3</accession>
<dbReference type="Pfam" id="PF00743">
    <property type="entry name" value="FMO-like"/>
    <property type="match status" value="2"/>
</dbReference>
<evidence type="ECO:0000256" key="4">
    <source>
        <dbReference type="ARBA" id="ARBA00022857"/>
    </source>
</evidence>
<gene>
    <name evidence="7" type="ORF">CITCOLO1_LOCUS3411</name>
</gene>
<reference evidence="7 8" key="1">
    <citation type="submission" date="2024-03" db="EMBL/GenBank/DDBJ databases">
        <authorList>
            <person name="Gkanogiannis A."/>
            <person name="Becerra Lopez-Lavalle L."/>
        </authorList>
    </citation>
    <scope>NUCLEOTIDE SEQUENCE [LARGE SCALE GENOMIC DNA]</scope>
</reference>
<keyword evidence="6" id="KW-0503">Monooxygenase</keyword>
<evidence type="ECO:0000256" key="1">
    <source>
        <dbReference type="ARBA" id="ARBA00009183"/>
    </source>
</evidence>
<evidence type="ECO:0000256" key="3">
    <source>
        <dbReference type="ARBA" id="ARBA00022827"/>
    </source>
</evidence>
<keyword evidence="2 6" id="KW-0285">Flavoprotein</keyword>
<sequence>MEPKKVVIIGAGISGLAACKFILSKGLIPIVLEARGAIGGVWNETLKSTVLQTPKEMFRFSDFSWPKSYIRLNFRVLSIEYEGFSNEEIEGWSHWGGSGDAFTEHSKWRINVVDSRPNVPLQEVVADFVVLCIGRFSDVPNIPIFPPNEGPEAFKAGKVLLSLEYSAMDSDTATKLIKDKQVTVVGFHKSAVDLAMECANTNGPDKPCTLLYRTKHWNPPDTRPWGIPFSFLYMNRFSELLIHKPGEGFLLYLLATLLSPIKVKLAKYGMVPEQSFLQDISSCIFAGLPDKFYDKVDEGSIILKKSPSFTFCEEGVIIEGESKPVRSDLVILATEYRGDLKLRDIFASSTFRDYTMFGDLAVPMYRHCFHPRIPQVAVIGFSESNSNLYTSEIRCRWLAEFVDGTFRLPSIKEMEKDMANWEKCLKLYSGPSYKRGCIAILHKCYNDQLCKDMGWNPRRKKGFFADLFLPYGPLDYASP</sequence>
<keyword evidence="4" id="KW-0521">NADP</keyword>
<keyword evidence="8" id="KW-1185">Reference proteome</keyword>
<dbReference type="Proteomes" id="UP001642487">
    <property type="component" value="Chromosome 10"/>
</dbReference>
<dbReference type="InterPro" id="IPR020946">
    <property type="entry name" value="Flavin_mOase-like"/>
</dbReference>
<comment type="cofactor">
    <cofactor evidence="6">
        <name>FAD</name>
        <dbReference type="ChEBI" id="CHEBI:57692"/>
    </cofactor>
</comment>
<evidence type="ECO:0000256" key="5">
    <source>
        <dbReference type="ARBA" id="ARBA00023002"/>
    </source>
</evidence>
<keyword evidence="3 6" id="KW-0274">FAD</keyword>
<proteinExistence type="inferred from homology"/>
<dbReference type="InterPro" id="IPR000960">
    <property type="entry name" value="Flavin_mOase"/>
</dbReference>
<keyword evidence="5 6" id="KW-0560">Oxidoreductase</keyword>
<dbReference type="PIRSF" id="PIRSF000332">
    <property type="entry name" value="FMO"/>
    <property type="match status" value="1"/>
</dbReference>
<comment type="similarity">
    <text evidence="1 6">Belongs to the FMO family.</text>
</comment>
<dbReference type="InterPro" id="IPR050346">
    <property type="entry name" value="FMO-like"/>
</dbReference>
<evidence type="ECO:0000256" key="6">
    <source>
        <dbReference type="RuleBase" id="RU361177"/>
    </source>
</evidence>
<dbReference type="PANTHER" id="PTHR23023">
    <property type="entry name" value="DIMETHYLANILINE MONOOXYGENASE"/>
    <property type="match status" value="1"/>
</dbReference>
<name>A0ABP0XUA3_9ROSI</name>
<evidence type="ECO:0000313" key="7">
    <source>
        <dbReference type="EMBL" id="CAK9311746.1"/>
    </source>
</evidence>
<dbReference type="PROSITE" id="PS51257">
    <property type="entry name" value="PROKAR_LIPOPROTEIN"/>
    <property type="match status" value="1"/>
</dbReference>
<dbReference type="InterPro" id="IPR036188">
    <property type="entry name" value="FAD/NAD-bd_sf"/>
</dbReference>
<evidence type="ECO:0000256" key="2">
    <source>
        <dbReference type="ARBA" id="ARBA00022630"/>
    </source>
</evidence>
<dbReference type="EC" id="1.-.-.-" evidence="6"/>
<evidence type="ECO:0000313" key="8">
    <source>
        <dbReference type="Proteomes" id="UP001642487"/>
    </source>
</evidence>
<protein>
    <recommendedName>
        <fullName evidence="6">Flavin-containing monooxygenase</fullName>
        <ecNumber evidence="6">1.-.-.-</ecNumber>
    </recommendedName>
</protein>
<dbReference type="EMBL" id="OZ021744">
    <property type="protein sequence ID" value="CAK9311746.1"/>
    <property type="molecule type" value="Genomic_DNA"/>
</dbReference>
<dbReference type="Gene3D" id="3.50.50.60">
    <property type="entry name" value="FAD/NAD(P)-binding domain"/>
    <property type="match status" value="2"/>
</dbReference>
<organism evidence="7 8">
    <name type="scientific">Citrullus colocynthis</name>
    <name type="common">colocynth</name>
    <dbReference type="NCBI Taxonomy" id="252529"/>
    <lineage>
        <taxon>Eukaryota</taxon>
        <taxon>Viridiplantae</taxon>
        <taxon>Streptophyta</taxon>
        <taxon>Embryophyta</taxon>
        <taxon>Tracheophyta</taxon>
        <taxon>Spermatophyta</taxon>
        <taxon>Magnoliopsida</taxon>
        <taxon>eudicotyledons</taxon>
        <taxon>Gunneridae</taxon>
        <taxon>Pentapetalae</taxon>
        <taxon>rosids</taxon>
        <taxon>fabids</taxon>
        <taxon>Cucurbitales</taxon>
        <taxon>Cucurbitaceae</taxon>
        <taxon>Benincaseae</taxon>
        <taxon>Citrullus</taxon>
    </lineage>
</organism>